<evidence type="ECO:0000313" key="1">
    <source>
        <dbReference type="EMBL" id="KAI5064805.1"/>
    </source>
</evidence>
<reference evidence="1" key="1">
    <citation type="submission" date="2021-01" db="EMBL/GenBank/DDBJ databases">
        <title>Adiantum capillus-veneris genome.</title>
        <authorList>
            <person name="Fang Y."/>
            <person name="Liao Q."/>
        </authorList>
    </citation>
    <scope>NUCLEOTIDE SEQUENCE</scope>
    <source>
        <strain evidence="1">H3</strain>
        <tissue evidence="1">Leaf</tissue>
    </source>
</reference>
<dbReference type="Proteomes" id="UP000886520">
    <property type="component" value="Chromosome 19"/>
</dbReference>
<protein>
    <submittedName>
        <fullName evidence="1">Uncharacterized protein</fullName>
    </submittedName>
</protein>
<accession>A0A9D4UBF1</accession>
<gene>
    <name evidence="1" type="ORF">GOP47_0019500</name>
</gene>
<sequence length="142" mass="15937">MPTPQLYHNRKPTPPRISLPRQLLALCSLGFILAASYARAEASSSHPNTTTLLLINRDSTTTKSYESIMEELERLSEESFDFSLVISKGRHKLNYNESIPSLPTSNPLQANKLSTLQHCSVPSTEPHTNEVVLPHLKQPRDF</sequence>
<keyword evidence="2" id="KW-1185">Reference proteome</keyword>
<name>A0A9D4UBF1_ADICA</name>
<proteinExistence type="predicted"/>
<comment type="caution">
    <text evidence="1">The sequence shown here is derived from an EMBL/GenBank/DDBJ whole genome shotgun (WGS) entry which is preliminary data.</text>
</comment>
<dbReference type="EMBL" id="JABFUD020000019">
    <property type="protein sequence ID" value="KAI5064805.1"/>
    <property type="molecule type" value="Genomic_DNA"/>
</dbReference>
<evidence type="ECO:0000313" key="2">
    <source>
        <dbReference type="Proteomes" id="UP000886520"/>
    </source>
</evidence>
<dbReference type="AlphaFoldDB" id="A0A9D4UBF1"/>
<organism evidence="1 2">
    <name type="scientific">Adiantum capillus-veneris</name>
    <name type="common">Maidenhair fern</name>
    <dbReference type="NCBI Taxonomy" id="13818"/>
    <lineage>
        <taxon>Eukaryota</taxon>
        <taxon>Viridiplantae</taxon>
        <taxon>Streptophyta</taxon>
        <taxon>Embryophyta</taxon>
        <taxon>Tracheophyta</taxon>
        <taxon>Polypodiopsida</taxon>
        <taxon>Polypodiidae</taxon>
        <taxon>Polypodiales</taxon>
        <taxon>Pteridineae</taxon>
        <taxon>Pteridaceae</taxon>
        <taxon>Vittarioideae</taxon>
        <taxon>Adiantum</taxon>
    </lineage>
</organism>